<keyword evidence="1" id="KW-0175">Coiled coil</keyword>
<keyword evidence="2" id="KW-0472">Membrane</keyword>
<reference evidence="3 4" key="1">
    <citation type="journal article" date="2024" name="J Genomics">
        <title>Draft genome sequencing and assembly of Favolaschia claudopus CIRM-BRFM 2984 isolated from oak limbs.</title>
        <authorList>
            <person name="Navarro D."/>
            <person name="Drula E."/>
            <person name="Chaduli D."/>
            <person name="Cazenave R."/>
            <person name="Ahrendt S."/>
            <person name="Wang J."/>
            <person name="Lipzen A."/>
            <person name="Daum C."/>
            <person name="Barry K."/>
            <person name="Grigoriev I.V."/>
            <person name="Favel A."/>
            <person name="Rosso M.N."/>
            <person name="Martin F."/>
        </authorList>
    </citation>
    <scope>NUCLEOTIDE SEQUENCE [LARGE SCALE GENOMIC DNA]</scope>
    <source>
        <strain evidence="3 4">CIRM-BRFM 2984</strain>
    </source>
</reference>
<protein>
    <recommendedName>
        <fullName evidence="5">ATP synthase protein MI25</fullName>
    </recommendedName>
</protein>
<keyword evidence="4" id="KW-1185">Reference proteome</keyword>
<name>A0AAV9ZQ95_9AGAR</name>
<evidence type="ECO:0000313" key="4">
    <source>
        <dbReference type="Proteomes" id="UP001362999"/>
    </source>
</evidence>
<proteinExistence type="predicted"/>
<organism evidence="3 4">
    <name type="scientific">Favolaschia claudopus</name>
    <dbReference type="NCBI Taxonomy" id="2862362"/>
    <lineage>
        <taxon>Eukaryota</taxon>
        <taxon>Fungi</taxon>
        <taxon>Dikarya</taxon>
        <taxon>Basidiomycota</taxon>
        <taxon>Agaricomycotina</taxon>
        <taxon>Agaricomycetes</taxon>
        <taxon>Agaricomycetidae</taxon>
        <taxon>Agaricales</taxon>
        <taxon>Marasmiineae</taxon>
        <taxon>Mycenaceae</taxon>
        <taxon>Favolaschia</taxon>
    </lineage>
</organism>
<dbReference type="Proteomes" id="UP001362999">
    <property type="component" value="Unassembled WGS sequence"/>
</dbReference>
<feature type="transmembrane region" description="Helical" evidence="2">
    <location>
        <begin position="7"/>
        <end position="24"/>
    </location>
</feature>
<comment type="caution">
    <text evidence="3">The sequence shown here is derived from an EMBL/GenBank/DDBJ whole genome shotgun (WGS) entry which is preliminary data.</text>
</comment>
<evidence type="ECO:0000256" key="2">
    <source>
        <dbReference type="SAM" id="Phobius"/>
    </source>
</evidence>
<gene>
    <name evidence="3" type="ORF">R3P38DRAFT_3228637</name>
</gene>
<feature type="coiled-coil region" evidence="1">
    <location>
        <begin position="53"/>
        <end position="104"/>
    </location>
</feature>
<dbReference type="AlphaFoldDB" id="A0AAV9ZQ95"/>
<accession>A0AAV9ZQ95</accession>
<keyword evidence="2" id="KW-1133">Transmembrane helix</keyword>
<dbReference type="EMBL" id="JAWWNJ010000121">
    <property type="protein sequence ID" value="KAK6988664.1"/>
    <property type="molecule type" value="Genomic_DNA"/>
</dbReference>
<keyword evidence="2" id="KW-0812">Transmembrane</keyword>
<sequence length="225" mass="26062">MRNILQSTYSAIVTAIMGAGLAVITERTKLLITLASVILVLHTIDRHRPSSKYRSLENAIKNTENLWQNLDKERSYWRHWHSNMVKLEDRLSQVQLKAAEIRRELLQTQPCRDWVALARSMSETIRSKKKLVEAVRHIPEAVREYAQKVWLLSQRINGCADQVKKLEKSIDLMVVSECQRRIKESMREAETIGATPARMTLTGRVRRRFSVFSAVARNYETNSMV</sequence>
<evidence type="ECO:0000256" key="1">
    <source>
        <dbReference type="SAM" id="Coils"/>
    </source>
</evidence>
<evidence type="ECO:0000313" key="3">
    <source>
        <dbReference type="EMBL" id="KAK6988664.1"/>
    </source>
</evidence>
<evidence type="ECO:0008006" key="5">
    <source>
        <dbReference type="Google" id="ProtNLM"/>
    </source>
</evidence>